<dbReference type="Pfam" id="PF21983">
    <property type="entry name" value="NikA-like"/>
    <property type="match status" value="1"/>
</dbReference>
<dbReference type="EMBL" id="MKZS01000001">
    <property type="protein sequence ID" value="OLT62033.1"/>
    <property type="molecule type" value="Genomic_DNA"/>
</dbReference>
<dbReference type="InterPro" id="IPR053842">
    <property type="entry name" value="NikA-like"/>
</dbReference>
<comment type="caution">
    <text evidence="1">The sequence shown here is derived from an EMBL/GenBank/DDBJ whole genome shotgun (WGS) entry which is preliminary data.</text>
</comment>
<gene>
    <name evidence="1" type="ORF">BJP37_26400</name>
</gene>
<organism evidence="1 2">
    <name type="scientific">Moorena bouillonii PNG</name>
    <dbReference type="NCBI Taxonomy" id="568701"/>
    <lineage>
        <taxon>Bacteria</taxon>
        <taxon>Bacillati</taxon>
        <taxon>Cyanobacteriota</taxon>
        <taxon>Cyanophyceae</taxon>
        <taxon>Coleofasciculales</taxon>
        <taxon>Coleofasciculaceae</taxon>
        <taxon>Moorena</taxon>
    </lineage>
</organism>
<sequence length="53" mass="6308">MKNQKLVVRVTEFEKKQLQEEADRRGMTYSELLRSFIARLPLPKDSVQNSSRR</sequence>
<evidence type="ECO:0000313" key="2">
    <source>
        <dbReference type="Proteomes" id="UP000186657"/>
    </source>
</evidence>
<accession>A0A1U7N7V5</accession>
<proteinExistence type="predicted"/>
<reference evidence="1 2" key="1">
    <citation type="submission" date="2016-10" db="EMBL/GenBank/DDBJ databases">
        <title>Comparative genomics uncovers the prolific and rare metabolic potential of the cyanobacterial genus Moorea.</title>
        <authorList>
            <person name="Leao T."/>
            <person name="Castelao G."/>
            <person name="Korobeynikov A."/>
            <person name="Monroe E.A."/>
            <person name="Podell S."/>
            <person name="Glukhov E."/>
            <person name="Allen E."/>
            <person name="Gerwick W.H."/>
            <person name="Gerwick L."/>
        </authorList>
    </citation>
    <scope>NUCLEOTIDE SEQUENCE [LARGE SCALE GENOMIC DNA]</scope>
    <source>
        <strain evidence="1 2">PNG5-198</strain>
    </source>
</reference>
<name>A0A1U7N7V5_9CYAN</name>
<keyword evidence="2" id="KW-1185">Reference proteome</keyword>
<protein>
    <submittedName>
        <fullName evidence="1">CopG family transcriptional regulator</fullName>
    </submittedName>
</protein>
<evidence type="ECO:0000313" key="1">
    <source>
        <dbReference type="EMBL" id="OLT62033.1"/>
    </source>
</evidence>
<dbReference type="AlphaFoldDB" id="A0A1U7N7V5"/>
<dbReference type="Proteomes" id="UP000186657">
    <property type="component" value="Unassembled WGS sequence"/>
</dbReference>